<sequence length="381" mass="41234">MRINRLFSGLSVAVLLAFVPVITADDDGGGDDGGGDDAYNDGNDDAYHGYNADDDDPDGEINWGKKSMLPRSCINYGGKDVIVFSMFSNSFNQCSDTPDETYYVSVPTFTQAYIYQKELMAEDTGDDWYAPDVSQYVNCVAYNDVYLQIACSSNANGIAVNVYTDNACTKADDDSEINGTFDISDIQIPLGKCQMCVYYVDKEDADDGYYDNRKYNAPLCSGAANGASQCKKGCMKASSRAEFNLSDNGWTSADQTLLVILTFFGCGMLAAILTKRRNMSNKETLLEEAALSAAGLKPSHVVIIFILSVLVIVMFALAELKNLTWGLILILNLALFGYLMKLTVDSGVRDTAAELLDPDNPEIGPNTSGISEASSEASSFA</sequence>
<evidence type="ECO:0000256" key="2">
    <source>
        <dbReference type="SAM" id="Phobius"/>
    </source>
</evidence>
<evidence type="ECO:0000256" key="1">
    <source>
        <dbReference type="SAM" id="MobiDB-lite"/>
    </source>
</evidence>
<feature type="region of interest" description="Disordered" evidence="1">
    <location>
        <begin position="356"/>
        <end position="381"/>
    </location>
</feature>
<keyword evidence="2" id="KW-0472">Membrane</keyword>
<dbReference type="EMBL" id="HBFR01020639">
    <property type="protein sequence ID" value="CAD8887667.1"/>
    <property type="molecule type" value="Transcribed_RNA"/>
</dbReference>
<feature type="transmembrane region" description="Helical" evidence="2">
    <location>
        <begin position="256"/>
        <end position="274"/>
    </location>
</feature>
<feature type="compositionally biased region" description="Low complexity" evidence="1">
    <location>
        <begin position="371"/>
        <end position="381"/>
    </location>
</feature>
<feature type="chain" id="PRO_5030673531" evidence="3">
    <location>
        <begin position="25"/>
        <end position="381"/>
    </location>
</feature>
<keyword evidence="3" id="KW-0732">Signal</keyword>
<feature type="signal peptide" evidence="3">
    <location>
        <begin position="1"/>
        <end position="24"/>
    </location>
</feature>
<keyword evidence="2" id="KW-0812">Transmembrane</keyword>
<dbReference type="AlphaFoldDB" id="A0A7S1BJ92"/>
<evidence type="ECO:0000313" key="4">
    <source>
        <dbReference type="EMBL" id="CAD8887667.1"/>
    </source>
</evidence>
<feature type="transmembrane region" description="Helical" evidence="2">
    <location>
        <begin position="295"/>
        <end position="317"/>
    </location>
</feature>
<evidence type="ECO:0000256" key="3">
    <source>
        <dbReference type="SAM" id="SignalP"/>
    </source>
</evidence>
<feature type="region of interest" description="Disordered" evidence="1">
    <location>
        <begin position="27"/>
        <end position="54"/>
    </location>
</feature>
<name>A0A7S1BJ92_9STRA</name>
<gene>
    <name evidence="4" type="ORF">CHYS00102_LOCUS14865</name>
</gene>
<accession>A0A7S1BJ92</accession>
<protein>
    <submittedName>
        <fullName evidence="4">Uncharacterized protein</fullName>
    </submittedName>
</protein>
<organism evidence="4">
    <name type="scientific">Corethron hystrix</name>
    <dbReference type="NCBI Taxonomy" id="216773"/>
    <lineage>
        <taxon>Eukaryota</taxon>
        <taxon>Sar</taxon>
        <taxon>Stramenopiles</taxon>
        <taxon>Ochrophyta</taxon>
        <taxon>Bacillariophyta</taxon>
        <taxon>Coscinodiscophyceae</taxon>
        <taxon>Corethrophycidae</taxon>
        <taxon>Corethrales</taxon>
        <taxon>Corethraceae</taxon>
        <taxon>Corethron</taxon>
    </lineage>
</organism>
<feature type="compositionally biased region" description="Acidic residues" evidence="1">
    <location>
        <begin position="27"/>
        <end position="44"/>
    </location>
</feature>
<reference evidence="4" key="1">
    <citation type="submission" date="2021-01" db="EMBL/GenBank/DDBJ databases">
        <authorList>
            <person name="Corre E."/>
            <person name="Pelletier E."/>
            <person name="Niang G."/>
            <person name="Scheremetjew M."/>
            <person name="Finn R."/>
            <person name="Kale V."/>
            <person name="Holt S."/>
            <person name="Cochrane G."/>
            <person name="Meng A."/>
            <person name="Brown T."/>
            <person name="Cohen L."/>
        </authorList>
    </citation>
    <scope>NUCLEOTIDE SEQUENCE</scope>
    <source>
        <strain evidence="4">308</strain>
    </source>
</reference>
<proteinExistence type="predicted"/>
<feature type="transmembrane region" description="Helical" evidence="2">
    <location>
        <begin position="323"/>
        <end position="340"/>
    </location>
</feature>
<keyword evidence="2" id="KW-1133">Transmembrane helix</keyword>